<organism evidence="1 2">
    <name type="scientific">Rhodococcus ruber</name>
    <dbReference type="NCBI Taxonomy" id="1830"/>
    <lineage>
        <taxon>Bacteria</taxon>
        <taxon>Bacillati</taxon>
        <taxon>Actinomycetota</taxon>
        <taxon>Actinomycetes</taxon>
        <taxon>Mycobacteriales</taxon>
        <taxon>Nocardiaceae</taxon>
        <taxon>Rhodococcus</taxon>
    </lineage>
</organism>
<gene>
    <name evidence="1" type="ORF">RHRU231_950048</name>
</gene>
<dbReference type="InterPro" id="IPR018721">
    <property type="entry name" value="DUF2252"/>
</dbReference>
<protein>
    <submittedName>
        <fullName evidence="1">Uncharacterized protein</fullName>
    </submittedName>
</protein>
<evidence type="ECO:0000313" key="2">
    <source>
        <dbReference type="Proteomes" id="UP000042997"/>
    </source>
</evidence>
<accession>A0A098BUK7</accession>
<dbReference type="EMBL" id="CCSD01000111">
    <property type="protein sequence ID" value="CDZ92398.1"/>
    <property type="molecule type" value="Genomic_DNA"/>
</dbReference>
<reference evidence="1 2" key="1">
    <citation type="journal article" date="2014" name="Genome Announc.">
        <title>Draft Genome Sequence of Propane- and Butane-Oxidizing Actinobacterium Rhodococcus ruber IEGM 231.</title>
        <authorList>
            <person name="Ivshina I.B."/>
            <person name="Kuyukina M.S."/>
            <person name="Krivoruchko A.V."/>
            <person name="Barbe V."/>
            <person name="Fischer C."/>
        </authorList>
    </citation>
    <scope>NUCLEOTIDE SEQUENCE [LARGE SCALE GENOMIC DNA]</scope>
</reference>
<sequence length="76" mass="8290">MKGSVQWDRLSAAQSERYGRLCGALLARAHSQSPVGAFVAGYLGRGTVFDEAVARWSAAYADRTEQDWRALCDKGP</sequence>
<dbReference type="Pfam" id="PF10009">
    <property type="entry name" value="DUF2252"/>
    <property type="match status" value="1"/>
</dbReference>
<proteinExistence type="predicted"/>
<dbReference type="AlphaFoldDB" id="A0A098BUK7"/>
<evidence type="ECO:0000313" key="1">
    <source>
        <dbReference type="EMBL" id="CDZ92398.1"/>
    </source>
</evidence>
<name>A0A098BUK7_9NOCA</name>
<dbReference type="Proteomes" id="UP000042997">
    <property type="component" value="Unassembled WGS sequence"/>
</dbReference>